<dbReference type="SUPFAM" id="SSF49785">
    <property type="entry name" value="Galactose-binding domain-like"/>
    <property type="match status" value="1"/>
</dbReference>
<evidence type="ECO:0000313" key="2">
    <source>
        <dbReference type="EMBL" id="GAA2484736.1"/>
    </source>
</evidence>
<feature type="region of interest" description="Disordered" evidence="1">
    <location>
        <begin position="1"/>
        <end position="65"/>
    </location>
</feature>
<accession>A0ABP5YTK4</accession>
<keyword evidence="3" id="KW-1185">Reference proteome</keyword>
<dbReference type="Gene3D" id="2.60.120.260">
    <property type="entry name" value="Galactose-binding domain-like"/>
    <property type="match status" value="1"/>
</dbReference>
<comment type="caution">
    <text evidence="2">The sequence shown here is derived from an EMBL/GenBank/DDBJ whole genome shotgun (WGS) entry which is preliminary data.</text>
</comment>
<dbReference type="Proteomes" id="UP001501777">
    <property type="component" value="Unassembled WGS sequence"/>
</dbReference>
<dbReference type="InterPro" id="IPR008979">
    <property type="entry name" value="Galactose-bd-like_sf"/>
</dbReference>
<reference evidence="3" key="1">
    <citation type="journal article" date="2019" name="Int. J. Syst. Evol. Microbiol.">
        <title>The Global Catalogue of Microorganisms (GCM) 10K type strain sequencing project: providing services to taxonomists for standard genome sequencing and annotation.</title>
        <authorList>
            <consortium name="The Broad Institute Genomics Platform"/>
            <consortium name="The Broad Institute Genome Sequencing Center for Infectious Disease"/>
            <person name="Wu L."/>
            <person name="Ma J."/>
        </authorList>
    </citation>
    <scope>NUCLEOTIDE SEQUENCE [LARGE SCALE GENOMIC DNA]</scope>
    <source>
        <strain evidence="3">JCM 4395</strain>
    </source>
</reference>
<protein>
    <submittedName>
        <fullName evidence="2">Uncharacterized protein</fullName>
    </submittedName>
</protein>
<sequence>MGEEKWRDFASWPPTGYAPQRFHLPAGGTLSPENPGESAPDNYRYDPADPTPALGGARFSPDLAGRVDNSRLEARRTWSHTPVAS</sequence>
<name>A0ABP5YTK4_STRLO</name>
<dbReference type="EMBL" id="BAAASG010000006">
    <property type="protein sequence ID" value="GAA2484736.1"/>
    <property type="molecule type" value="Genomic_DNA"/>
</dbReference>
<evidence type="ECO:0000313" key="3">
    <source>
        <dbReference type="Proteomes" id="UP001501777"/>
    </source>
</evidence>
<evidence type="ECO:0000256" key="1">
    <source>
        <dbReference type="SAM" id="MobiDB-lite"/>
    </source>
</evidence>
<gene>
    <name evidence="2" type="ORF">GCM10010276_23090</name>
</gene>
<proteinExistence type="predicted"/>
<organism evidence="2 3">
    <name type="scientific">Streptomyces longisporus</name>
    <dbReference type="NCBI Taxonomy" id="1948"/>
    <lineage>
        <taxon>Bacteria</taxon>
        <taxon>Bacillati</taxon>
        <taxon>Actinomycetota</taxon>
        <taxon>Actinomycetes</taxon>
        <taxon>Kitasatosporales</taxon>
        <taxon>Streptomycetaceae</taxon>
        <taxon>Streptomyces</taxon>
    </lineage>
</organism>